<dbReference type="FunFam" id="2.30.30.140:FF:000026">
    <property type="entry name" value="SAGA-associated factor 29 homolog"/>
    <property type="match status" value="2"/>
</dbReference>
<feature type="region of interest" description="Disordered" evidence="6">
    <location>
        <begin position="45"/>
        <end position="66"/>
    </location>
</feature>
<organism evidence="8 9">
    <name type="scientific">Haemaphysalis longicornis</name>
    <name type="common">Bush tick</name>
    <dbReference type="NCBI Taxonomy" id="44386"/>
    <lineage>
        <taxon>Eukaryota</taxon>
        <taxon>Metazoa</taxon>
        <taxon>Ecdysozoa</taxon>
        <taxon>Arthropoda</taxon>
        <taxon>Chelicerata</taxon>
        <taxon>Arachnida</taxon>
        <taxon>Acari</taxon>
        <taxon>Parasitiformes</taxon>
        <taxon>Ixodida</taxon>
        <taxon>Ixodoidea</taxon>
        <taxon>Ixodidae</taxon>
        <taxon>Haemaphysalinae</taxon>
        <taxon>Haemaphysalis</taxon>
    </lineage>
</organism>
<dbReference type="CDD" id="cd20393">
    <property type="entry name" value="Tudor_SGF29_rpt1"/>
    <property type="match status" value="2"/>
</dbReference>
<evidence type="ECO:0000259" key="7">
    <source>
        <dbReference type="PROSITE" id="PS51518"/>
    </source>
</evidence>
<dbReference type="PANTHER" id="PTHR21539:SF0">
    <property type="entry name" value="SAGA-ASSOCIATED FACTOR 29"/>
    <property type="match status" value="1"/>
</dbReference>
<evidence type="ECO:0000256" key="3">
    <source>
        <dbReference type="ARBA" id="ARBA00023054"/>
    </source>
</evidence>
<proteinExistence type="predicted"/>
<evidence type="ECO:0000313" key="8">
    <source>
        <dbReference type="EMBL" id="KAH9381771.1"/>
    </source>
</evidence>
<feature type="domain" description="SGF29 C-terminal" evidence="7">
    <location>
        <begin position="298"/>
        <end position="439"/>
    </location>
</feature>
<dbReference type="PANTHER" id="PTHR21539">
    <property type="entry name" value="SAGA-ASSOCIATED FACTOR 29"/>
    <property type="match status" value="1"/>
</dbReference>
<evidence type="ECO:0000256" key="1">
    <source>
        <dbReference type="ARBA" id="ARBA00004123"/>
    </source>
</evidence>
<sequence>MQKEADNVAIQEKLRELTHVIQQCQVSIIIVITLFTLTRQEERSRSEHNLSNIGKTHERIQQEQKLSPYYKSKLRGQYKTALQDAESEEELLRKALDLIFDVRAIRNDRRIAAKNSGSVGRRSTSFSDRPKEALRRGALMKMLQQNALTLPLFIGKEDEKPPPLCGAIPAEPNYVAKPTGGCMVAALARGPDDDENWILAEVLHYSHGSAKYEVDDIDEEQKERHTSAGAGWCPCPCSGPTRSPTTGALFPKGTLVMALYPQTTCFYRALVHEPPGGPQDDYLVLFETPPTRRDTRLRWPWRSVGDMVAALARGPDDDENWILAEVLHYSHGSAKYEVDDIDEEQKERHTLSRRRVVPLPLQRANPLTDPGALFPKGTLVMALYPQTTCFYRALVHEPPGGPQDDYLVLFEDSSYPEGYSPPLAVAQRYVICCKEMRKK</sequence>
<keyword evidence="5" id="KW-0539">Nucleus</keyword>
<dbReference type="Gene3D" id="2.30.30.140">
    <property type="match status" value="4"/>
</dbReference>
<dbReference type="GO" id="GO:0000124">
    <property type="term" value="C:SAGA complex"/>
    <property type="evidence" value="ECO:0007669"/>
    <property type="project" value="InterPro"/>
</dbReference>
<dbReference type="FunFam" id="2.30.30.140:FF:000029">
    <property type="entry name" value="SAGA-associated factor 29 homolog"/>
    <property type="match status" value="1"/>
</dbReference>
<evidence type="ECO:0000256" key="6">
    <source>
        <dbReference type="SAM" id="MobiDB-lite"/>
    </source>
</evidence>
<dbReference type="OMA" id="NIGLCHH"/>
<dbReference type="GO" id="GO:0140672">
    <property type="term" value="C:ATAC complex"/>
    <property type="evidence" value="ECO:0007669"/>
    <property type="project" value="UniProtKB-ARBA"/>
</dbReference>
<keyword evidence="9" id="KW-1185">Reference proteome</keyword>
<dbReference type="Pfam" id="PF07039">
    <property type="entry name" value="SGF29_Tudor"/>
    <property type="match status" value="2"/>
</dbReference>
<name>A0A9J6H3B8_HAELO</name>
<dbReference type="Proteomes" id="UP000821853">
    <property type="component" value="Chromosome 9"/>
</dbReference>
<dbReference type="EMBL" id="JABSTR010000011">
    <property type="protein sequence ID" value="KAH9381771.1"/>
    <property type="molecule type" value="Genomic_DNA"/>
</dbReference>
<evidence type="ECO:0000256" key="2">
    <source>
        <dbReference type="ARBA" id="ARBA00023015"/>
    </source>
</evidence>
<accession>A0A9J6H3B8</accession>
<dbReference type="OrthoDB" id="10265994at2759"/>
<keyword evidence="2" id="KW-0805">Transcription regulation</keyword>
<dbReference type="CDD" id="cd20394">
    <property type="entry name" value="Tudor_SGF29_rpt2"/>
    <property type="match status" value="2"/>
</dbReference>
<dbReference type="InterPro" id="IPR037802">
    <property type="entry name" value="SGF29"/>
</dbReference>
<keyword evidence="4" id="KW-0804">Transcription</keyword>
<dbReference type="InterPro" id="IPR047287">
    <property type="entry name" value="Tudor_SGF29_rpt2"/>
</dbReference>
<dbReference type="PROSITE" id="PS51518">
    <property type="entry name" value="SGF29_C"/>
    <property type="match status" value="2"/>
</dbReference>
<evidence type="ECO:0000256" key="5">
    <source>
        <dbReference type="ARBA" id="ARBA00023242"/>
    </source>
</evidence>
<dbReference type="VEuPathDB" id="VectorBase:HLOH_046128"/>
<dbReference type="InterPro" id="IPR047288">
    <property type="entry name" value="Tudor_SGF29_rpt1"/>
</dbReference>
<evidence type="ECO:0000313" key="9">
    <source>
        <dbReference type="Proteomes" id="UP000821853"/>
    </source>
</evidence>
<gene>
    <name evidence="8" type="ORF">HPB48_010590</name>
</gene>
<comment type="caution">
    <text evidence="8">The sequence shown here is derived from an EMBL/GenBank/DDBJ whole genome shotgun (WGS) entry which is preliminary data.</text>
</comment>
<evidence type="ECO:0000256" key="4">
    <source>
        <dbReference type="ARBA" id="ARBA00023163"/>
    </source>
</evidence>
<feature type="domain" description="SGF29 C-terminal" evidence="7">
    <location>
        <begin position="174"/>
        <end position="307"/>
    </location>
</feature>
<dbReference type="GO" id="GO:0005634">
    <property type="term" value="C:nucleus"/>
    <property type="evidence" value="ECO:0007669"/>
    <property type="project" value="UniProtKB-SubCell"/>
</dbReference>
<reference evidence="8 9" key="1">
    <citation type="journal article" date="2020" name="Cell">
        <title>Large-Scale Comparative Analyses of Tick Genomes Elucidate Their Genetic Diversity and Vector Capacities.</title>
        <authorList>
            <consortium name="Tick Genome and Microbiome Consortium (TIGMIC)"/>
            <person name="Jia N."/>
            <person name="Wang J."/>
            <person name="Shi W."/>
            <person name="Du L."/>
            <person name="Sun Y."/>
            <person name="Zhan W."/>
            <person name="Jiang J.F."/>
            <person name="Wang Q."/>
            <person name="Zhang B."/>
            <person name="Ji P."/>
            <person name="Bell-Sakyi L."/>
            <person name="Cui X.M."/>
            <person name="Yuan T.T."/>
            <person name="Jiang B.G."/>
            <person name="Yang W.F."/>
            <person name="Lam T.T."/>
            <person name="Chang Q.C."/>
            <person name="Ding S.J."/>
            <person name="Wang X.J."/>
            <person name="Zhu J.G."/>
            <person name="Ruan X.D."/>
            <person name="Zhao L."/>
            <person name="Wei J.T."/>
            <person name="Ye R.Z."/>
            <person name="Que T.C."/>
            <person name="Du C.H."/>
            <person name="Zhou Y.H."/>
            <person name="Cheng J.X."/>
            <person name="Dai P.F."/>
            <person name="Guo W.B."/>
            <person name="Han X.H."/>
            <person name="Huang E.J."/>
            <person name="Li L.F."/>
            <person name="Wei W."/>
            <person name="Gao Y.C."/>
            <person name="Liu J.Z."/>
            <person name="Shao H.Z."/>
            <person name="Wang X."/>
            <person name="Wang C.C."/>
            <person name="Yang T.C."/>
            <person name="Huo Q.B."/>
            <person name="Li W."/>
            <person name="Chen H.Y."/>
            <person name="Chen S.E."/>
            <person name="Zhou L.G."/>
            <person name="Ni X.B."/>
            <person name="Tian J.H."/>
            <person name="Sheng Y."/>
            <person name="Liu T."/>
            <person name="Pan Y.S."/>
            <person name="Xia L.Y."/>
            <person name="Li J."/>
            <person name="Zhao F."/>
            <person name="Cao W.C."/>
        </authorList>
    </citation>
    <scope>NUCLEOTIDE SEQUENCE [LARGE SCALE GENOMIC DNA]</scope>
    <source>
        <strain evidence="8">HaeL-2018</strain>
    </source>
</reference>
<dbReference type="InterPro" id="IPR010750">
    <property type="entry name" value="SGF29_tudor-like_dom"/>
</dbReference>
<comment type="subcellular location">
    <subcellularLocation>
        <location evidence="1">Nucleus</location>
    </subcellularLocation>
</comment>
<protein>
    <recommendedName>
        <fullName evidence="7">SGF29 C-terminal domain-containing protein</fullName>
    </recommendedName>
</protein>
<dbReference type="AlphaFoldDB" id="A0A9J6H3B8"/>
<keyword evidence="3" id="KW-0175">Coiled coil</keyword>